<comment type="caution">
    <text evidence="4">The sequence shown here is derived from an EMBL/GenBank/DDBJ whole genome shotgun (WGS) entry which is preliminary data.</text>
</comment>
<dbReference type="InterPro" id="IPR011004">
    <property type="entry name" value="Trimer_LpxA-like_sf"/>
</dbReference>
<dbReference type="EMBL" id="MBLM01000002">
    <property type="protein sequence ID" value="OHV46231.1"/>
    <property type="molecule type" value="Genomic_DNA"/>
</dbReference>
<dbReference type="AlphaFoldDB" id="A0A1S1RKC2"/>
<keyword evidence="1 4" id="KW-0808">Transferase</keyword>
<dbReference type="PANTHER" id="PTHR23416">
    <property type="entry name" value="SIALIC ACID SYNTHASE-RELATED"/>
    <property type="match status" value="1"/>
</dbReference>
<accession>A0A1S1RKC2</accession>
<dbReference type="PROSITE" id="PS00101">
    <property type="entry name" value="HEXAPEP_TRANSFERASES"/>
    <property type="match status" value="1"/>
</dbReference>
<dbReference type="CDD" id="cd04647">
    <property type="entry name" value="LbH_MAT_like"/>
    <property type="match status" value="1"/>
</dbReference>
<dbReference type="Pfam" id="PF14602">
    <property type="entry name" value="Hexapep_2"/>
    <property type="match status" value="1"/>
</dbReference>
<dbReference type="SUPFAM" id="SSF51161">
    <property type="entry name" value="Trimeric LpxA-like enzymes"/>
    <property type="match status" value="1"/>
</dbReference>
<dbReference type="OrthoDB" id="2643438at2"/>
<protein>
    <submittedName>
        <fullName evidence="4">Acetyltransferase</fullName>
    </submittedName>
</protein>
<dbReference type="Gene3D" id="2.160.10.10">
    <property type="entry name" value="Hexapeptide repeat proteins"/>
    <property type="match status" value="1"/>
</dbReference>
<sequence length="249" mass="25770">MRTLRSSRLFSTETTASADGARTGLTASYARLVRRGARCAAVVASWARIILVRMTQPGVRVGFDSFIGPGCTIRCAPHGTMVIRRTVLIRDVYLEAADGAVLTLDTDVLGPHCMVVARERVVIGAGCLLAEMSVVRDQDHVVAPDIPSIAMLFSATPVTLGSNVWLGAKATVLRGVTIGDNAVVGAGAVVTADVAAGARVGGVPAVPLRTSRSGAAADVRPDDRSPDATAAVLPAQRSAARADFTSPAR</sequence>
<dbReference type="InterPro" id="IPR051159">
    <property type="entry name" value="Hexapeptide_acetyltransf"/>
</dbReference>
<organism evidence="4 5">
    <name type="scientific">Parafrankia colletiae</name>
    <dbReference type="NCBI Taxonomy" id="573497"/>
    <lineage>
        <taxon>Bacteria</taxon>
        <taxon>Bacillati</taxon>
        <taxon>Actinomycetota</taxon>
        <taxon>Actinomycetes</taxon>
        <taxon>Frankiales</taxon>
        <taxon>Frankiaceae</taxon>
        <taxon>Parafrankia</taxon>
    </lineage>
</organism>
<dbReference type="InterPro" id="IPR018357">
    <property type="entry name" value="Hexapep_transf_CS"/>
</dbReference>
<reference evidence="5" key="1">
    <citation type="submission" date="2016-07" db="EMBL/GenBank/DDBJ databases">
        <title>Sequence Frankia sp. strain CcI1.17.</title>
        <authorList>
            <person name="Ghodhbane-Gtari F."/>
            <person name="Swanson E."/>
            <person name="Gueddou A."/>
            <person name="Morris K."/>
            <person name="Hezbri K."/>
            <person name="Ktari A."/>
            <person name="Nouioui I."/>
            <person name="Abebe-Akele F."/>
            <person name="Simpson S."/>
            <person name="Thomas K."/>
            <person name="Gtari M."/>
            <person name="Tisa L.S."/>
            <person name="Hurst S."/>
        </authorList>
    </citation>
    <scope>NUCLEOTIDE SEQUENCE [LARGE SCALE GENOMIC DNA]</scope>
    <source>
        <strain evidence="5">Cc1.17</strain>
    </source>
</reference>
<dbReference type="GO" id="GO:0016740">
    <property type="term" value="F:transferase activity"/>
    <property type="evidence" value="ECO:0007669"/>
    <property type="project" value="UniProtKB-KW"/>
</dbReference>
<evidence type="ECO:0000313" key="5">
    <source>
        <dbReference type="Proteomes" id="UP000179627"/>
    </source>
</evidence>
<name>A0A1S1RKC2_9ACTN</name>
<feature type="region of interest" description="Disordered" evidence="3">
    <location>
        <begin position="211"/>
        <end position="249"/>
    </location>
</feature>
<dbReference type="InterPro" id="IPR001451">
    <property type="entry name" value="Hexapep"/>
</dbReference>
<dbReference type="PANTHER" id="PTHR23416:SF78">
    <property type="entry name" value="LIPOPOLYSACCHARIDE BIOSYNTHESIS O-ACETYL TRANSFERASE WBBJ-RELATED"/>
    <property type="match status" value="1"/>
</dbReference>
<dbReference type="Proteomes" id="UP000179627">
    <property type="component" value="Unassembled WGS sequence"/>
</dbReference>
<keyword evidence="2" id="KW-0677">Repeat</keyword>
<evidence type="ECO:0000313" key="4">
    <source>
        <dbReference type="EMBL" id="OHV46231.1"/>
    </source>
</evidence>
<proteinExistence type="predicted"/>
<evidence type="ECO:0000256" key="3">
    <source>
        <dbReference type="SAM" id="MobiDB-lite"/>
    </source>
</evidence>
<keyword evidence="5" id="KW-1185">Reference proteome</keyword>
<evidence type="ECO:0000256" key="2">
    <source>
        <dbReference type="ARBA" id="ARBA00022737"/>
    </source>
</evidence>
<evidence type="ECO:0000256" key="1">
    <source>
        <dbReference type="ARBA" id="ARBA00022679"/>
    </source>
</evidence>
<gene>
    <name evidence="4" type="ORF">CC117_00830</name>
</gene>